<dbReference type="PANTHER" id="PTHR43280">
    <property type="entry name" value="ARAC-FAMILY TRANSCRIPTIONAL REGULATOR"/>
    <property type="match status" value="1"/>
</dbReference>
<feature type="domain" description="HTH araC/xylS-type" evidence="4">
    <location>
        <begin position="225"/>
        <end position="323"/>
    </location>
</feature>
<evidence type="ECO:0000256" key="2">
    <source>
        <dbReference type="ARBA" id="ARBA00023125"/>
    </source>
</evidence>
<gene>
    <name evidence="5" type="ORF">H5P28_03115</name>
</gene>
<keyword evidence="3" id="KW-0804">Transcription</keyword>
<evidence type="ECO:0000313" key="6">
    <source>
        <dbReference type="Proteomes" id="UP000546464"/>
    </source>
</evidence>
<proteinExistence type="predicted"/>
<dbReference type="AlphaFoldDB" id="A0A842H9S2"/>
<dbReference type="EMBL" id="JACHVB010000012">
    <property type="protein sequence ID" value="MBC2593243.1"/>
    <property type="molecule type" value="Genomic_DNA"/>
</dbReference>
<dbReference type="Pfam" id="PF10114">
    <property type="entry name" value="PocR"/>
    <property type="match status" value="1"/>
</dbReference>
<dbReference type="InterPro" id="IPR009057">
    <property type="entry name" value="Homeodomain-like_sf"/>
</dbReference>
<dbReference type="SUPFAM" id="SSF46689">
    <property type="entry name" value="Homeodomain-like"/>
    <property type="match status" value="2"/>
</dbReference>
<dbReference type="InterPro" id="IPR018062">
    <property type="entry name" value="HTH_AraC-typ_CS"/>
</dbReference>
<dbReference type="PROSITE" id="PS00041">
    <property type="entry name" value="HTH_ARAC_FAMILY_1"/>
    <property type="match status" value="1"/>
</dbReference>
<comment type="caution">
    <text evidence="5">The sequence shown here is derived from an EMBL/GenBank/DDBJ whole genome shotgun (WGS) entry which is preliminary data.</text>
</comment>
<keyword evidence="2" id="KW-0238">DNA-binding</keyword>
<protein>
    <submittedName>
        <fullName evidence="5">Helix-turn-helix domain-containing protein</fullName>
    </submittedName>
</protein>
<evidence type="ECO:0000259" key="4">
    <source>
        <dbReference type="PROSITE" id="PS01124"/>
    </source>
</evidence>
<sequence>MTARRPGPGFPALPDGIAQRAIPGDLNSVFNQLLELTAQRTGLKILFEDLSGITLDHPDLRLEPRFRVHDCAFCTLAKSTAEGHAACIRNKLAVNRRVRRRNGGLGGQCRLGLTDLAEPLARHGRLLGVFYFGSVVVCGTEVVAKANIYRQCRRLRQAPEPYLRILETVPRVTVEELGHHQRTLMLVRELSLRLIEACGLNILTYSSASGSQFMGLQRKLAPLVRAGIEFIQHRYAEALTLADAADSLGCHPDHLGRLFKAQTGLGFHQYLLRVRVACARRLLQSGRFNISQVCYQVGFQDQSHFGRVFRRLSGCTPSQYLHQHRGGRNEGSPSPA</sequence>
<evidence type="ECO:0000313" key="5">
    <source>
        <dbReference type="EMBL" id="MBC2593243.1"/>
    </source>
</evidence>
<dbReference type="RefSeq" id="WP_185674229.1">
    <property type="nucleotide sequence ID" value="NZ_JACHVB010000012.1"/>
</dbReference>
<evidence type="ECO:0000256" key="1">
    <source>
        <dbReference type="ARBA" id="ARBA00023015"/>
    </source>
</evidence>
<reference evidence="5 6" key="1">
    <citation type="submission" date="2020-07" db="EMBL/GenBank/DDBJ databases">
        <authorList>
            <person name="Feng X."/>
        </authorList>
    </citation>
    <scope>NUCLEOTIDE SEQUENCE [LARGE SCALE GENOMIC DNA]</scope>
    <source>
        <strain evidence="5 6">JCM31066</strain>
    </source>
</reference>
<dbReference type="InterPro" id="IPR018771">
    <property type="entry name" value="PocR_dom"/>
</dbReference>
<dbReference type="InterPro" id="IPR020449">
    <property type="entry name" value="Tscrpt_reg_AraC-type_HTH"/>
</dbReference>
<dbReference type="Pfam" id="PF12833">
    <property type="entry name" value="HTH_18"/>
    <property type="match status" value="1"/>
</dbReference>
<dbReference type="PRINTS" id="PR00032">
    <property type="entry name" value="HTHARAC"/>
</dbReference>
<dbReference type="PANTHER" id="PTHR43280:SF2">
    <property type="entry name" value="HTH-TYPE TRANSCRIPTIONAL REGULATOR EXSA"/>
    <property type="match status" value="1"/>
</dbReference>
<organism evidence="5 6">
    <name type="scientific">Ruficoccus amylovorans</name>
    <dbReference type="NCBI Taxonomy" id="1804625"/>
    <lineage>
        <taxon>Bacteria</taxon>
        <taxon>Pseudomonadati</taxon>
        <taxon>Verrucomicrobiota</taxon>
        <taxon>Opitutia</taxon>
        <taxon>Puniceicoccales</taxon>
        <taxon>Cerasicoccaceae</taxon>
        <taxon>Ruficoccus</taxon>
    </lineage>
</organism>
<dbReference type="Gene3D" id="1.10.10.60">
    <property type="entry name" value="Homeodomain-like"/>
    <property type="match status" value="2"/>
</dbReference>
<dbReference type="PROSITE" id="PS01124">
    <property type="entry name" value="HTH_ARAC_FAMILY_2"/>
    <property type="match status" value="1"/>
</dbReference>
<name>A0A842H9S2_9BACT</name>
<dbReference type="GO" id="GO:0043565">
    <property type="term" value="F:sequence-specific DNA binding"/>
    <property type="evidence" value="ECO:0007669"/>
    <property type="project" value="InterPro"/>
</dbReference>
<dbReference type="InterPro" id="IPR018060">
    <property type="entry name" value="HTH_AraC"/>
</dbReference>
<dbReference type="SMART" id="SM00342">
    <property type="entry name" value="HTH_ARAC"/>
    <property type="match status" value="1"/>
</dbReference>
<keyword evidence="1" id="KW-0805">Transcription regulation</keyword>
<evidence type="ECO:0000256" key="3">
    <source>
        <dbReference type="ARBA" id="ARBA00023163"/>
    </source>
</evidence>
<dbReference type="GO" id="GO:0003700">
    <property type="term" value="F:DNA-binding transcription factor activity"/>
    <property type="evidence" value="ECO:0007669"/>
    <property type="project" value="InterPro"/>
</dbReference>
<keyword evidence="6" id="KW-1185">Reference proteome</keyword>
<accession>A0A842H9S2</accession>
<dbReference type="Proteomes" id="UP000546464">
    <property type="component" value="Unassembled WGS sequence"/>
</dbReference>